<accession>A0ABD3J2Y1</accession>
<feature type="compositionally biased region" description="Basic and acidic residues" evidence="1">
    <location>
        <begin position="23"/>
        <end position="37"/>
    </location>
</feature>
<feature type="region of interest" description="Disordered" evidence="1">
    <location>
        <begin position="23"/>
        <end position="97"/>
    </location>
</feature>
<keyword evidence="3" id="KW-1185">Reference proteome</keyword>
<evidence type="ECO:0000313" key="3">
    <source>
        <dbReference type="Proteomes" id="UP001634007"/>
    </source>
</evidence>
<evidence type="ECO:0000256" key="1">
    <source>
        <dbReference type="SAM" id="MobiDB-lite"/>
    </source>
</evidence>
<proteinExistence type="predicted"/>
<feature type="compositionally biased region" description="Pro residues" evidence="1">
    <location>
        <begin position="86"/>
        <end position="97"/>
    </location>
</feature>
<dbReference type="Proteomes" id="UP001634007">
    <property type="component" value="Unassembled WGS sequence"/>
</dbReference>
<gene>
    <name evidence="2" type="ORF">ACJRO7_005073</name>
</gene>
<comment type="caution">
    <text evidence="2">The sequence shown here is derived from an EMBL/GenBank/DDBJ whole genome shotgun (WGS) entry which is preliminary data.</text>
</comment>
<sequence length="97" mass="10548">MPKLGDEDEEAFVEGLIRALEKAKKDAGKKSREEEQKAASAVGAMAEEEGRQKLREREQEDGGRGCGPVVKGMVYIGQTSADRPRSPIPRPGVPGLW</sequence>
<dbReference type="EMBL" id="JBJKBG010000010">
    <property type="protein sequence ID" value="KAL3720187.1"/>
    <property type="molecule type" value="Genomic_DNA"/>
</dbReference>
<protein>
    <submittedName>
        <fullName evidence="2">Uncharacterized protein</fullName>
    </submittedName>
</protein>
<reference evidence="2 3" key="1">
    <citation type="submission" date="2024-11" db="EMBL/GenBank/DDBJ databases">
        <title>Chromosome-level genome assembly of Eucalyptus globulus Labill. provides insights into its genome evolution.</title>
        <authorList>
            <person name="Li X."/>
        </authorList>
    </citation>
    <scope>NUCLEOTIDE SEQUENCE [LARGE SCALE GENOMIC DNA]</scope>
    <source>
        <strain evidence="2">CL2024</strain>
        <tissue evidence="2">Fresh tender leaves</tissue>
    </source>
</reference>
<feature type="compositionally biased region" description="Basic and acidic residues" evidence="1">
    <location>
        <begin position="48"/>
        <end position="63"/>
    </location>
</feature>
<organism evidence="2 3">
    <name type="scientific">Eucalyptus globulus</name>
    <name type="common">Tasmanian blue gum</name>
    <dbReference type="NCBI Taxonomy" id="34317"/>
    <lineage>
        <taxon>Eukaryota</taxon>
        <taxon>Viridiplantae</taxon>
        <taxon>Streptophyta</taxon>
        <taxon>Embryophyta</taxon>
        <taxon>Tracheophyta</taxon>
        <taxon>Spermatophyta</taxon>
        <taxon>Magnoliopsida</taxon>
        <taxon>eudicotyledons</taxon>
        <taxon>Gunneridae</taxon>
        <taxon>Pentapetalae</taxon>
        <taxon>rosids</taxon>
        <taxon>malvids</taxon>
        <taxon>Myrtales</taxon>
        <taxon>Myrtaceae</taxon>
        <taxon>Myrtoideae</taxon>
        <taxon>Eucalypteae</taxon>
        <taxon>Eucalyptus</taxon>
    </lineage>
</organism>
<dbReference type="AlphaFoldDB" id="A0ABD3J2Y1"/>
<evidence type="ECO:0000313" key="2">
    <source>
        <dbReference type="EMBL" id="KAL3720187.1"/>
    </source>
</evidence>
<name>A0ABD3J2Y1_EUCGL</name>